<name>A0A3P7NJB7_DIBLA</name>
<keyword evidence="2" id="KW-1185">Reference proteome</keyword>
<evidence type="ECO:0000313" key="1">
    <source>
        <dbReference type="EMBL" id="VDN37203.1"/>
    </source>
</evidence>
<dbReference type="Proteomes" id="UP000281553">
    <property type="component" value="Unassembled WGS sequence"/>
</dbReference>
<gene>
    <name evidence="1" type="ORF">DILT_LOCUS17260</name>
</gene>
<protein>
    <recommendedName>
        <fullName evidence="3">Fibronectin type-III domain-containing protein</fullName>
    </recommendedName>
</protein>
<reference evidence="1 2" key="1">
    <citation type="submission" date="2018-11" db="EMBL/GenBank/DDBJ databases">
        <authorList>
            <consortium name="Pathogen Informatics"/>
        </authorList>
    </citation>
    <scope>NUCLEOTIDE SEQUENCE [LARGE SCALE GENOMIC DNA]</scope>
</reference>
<dbReference type="AlphaFoldDB" id="A0A3P7NJB7"/>
<sequence length="112" mass="12383">MANEVTVRAVRTKELQVSWTIPDLALGKLKSSRAIAILQEKYVTSCSTNDSPHACLLSELDHATTYRVVVEVCVTPKDALSFPESDVAWCSKTTGVQKKTLSQCTFIRCYSI</sequence>
<evidence type="ECO:0000313" key="2">
    <source>
        <dbReference type="Proteomes" id="UP000281553"/>
    </source>
</evidence>
<organism evidence="1 2">
    <name type="scientific">Dibothriocephalus latus</name>
    <name type="common">Fish tapeworm</name>
    <name type="synonym">Diphyllobothrium latum</name>
    <dbReference type="NCBI Taxonomy" id="60516"/>
    <lineage>
        <taxon>Eukaryota</taxon>
        <taxon>Metazoa</taxon>
        <taxon>Spiralia</taxon>
        <taxon>Lophotrochozoa</taxon>
        <taxon>Platyhelminthes</taxon>
        <taxon>Cestoda</taxon>
        <taxon>Eucestoda</taxon>
        <taxon>Diphyllobothriidea</taxon>
        <taxon>Diphyllobothriidae</taxon>
        <taxon>Dibothriocephalus</taxon>
    </lineage>
</organism>
<evidence type="ECO:0008006" key="3">
    <source>
        <dbReference type="Google" id="ProtNLM"/>
    </source>
</evidence>
<dbReference type="EMBL" id="UYRU01090451">
    <property type="protein sequence ID" value="VDN37203.1"/>
    <property type="molecule type" value="Genomic_DNA"/>
</dbReference>
<accession>A0A3P7NJB7</accession>
<proteinExistence type="predicted"/>